<dbReference type="STRING" id="44576.SAMN05421881_101354"/>
<evidence type="ECO:0000313" key="14">
    <source>
        <dbReference type="EMBL" id="SDX95925.1"/>
    </source>
</evidence>
<evidence type="ECO:0000256" key="3">
    <source>
        <dbReference type="ARBA" id="ARBA00022519"/>
    </source>
</evidence>
<dbReference type="GO" id="GO:0005886">
    <property type="term" value="C:plasma membrane"/>
    <property type="evidence" value="ECO:0007669"/>
    <property type="project" value="UniProtKB-SubCell"/>
</dbReference>
<evidence type="ECO:0000256" key="7">
    <source>
        <dbReference type="ARBA" id="ARBA00023186"/>
    </source>
</evidence>
<feature type="coiled-coil region" evidence="12">
    <location>
        <begin position="43"/>
        <end position="70"/>
    </location>
</feature>
<evidence type="ECO:0000256" key="10">
    <source>
        <dbReference type="ARBA" id="ARBA00042775"/>
    </source>
</evidence>
<dbReference type="RefSeq" id="WP_090412785.1">
    <property type="nucleotide sequence ID" value="NZ_FNOY01000013.1"/>
</dbReference>
<dbReference type="SUPFAM" id="SSF109998">
    <property type="entry name" value="Triger factor/SurA peptide-binding domain-like"/>
    <property type="match status" value="1"/>
</dbReference>
<name>A0A1H3FYL2_9PROT</name>
<keyword evidence="3" id="KW-0997">Cell inner membrane</keyword>
<accession>A0A1H3FYL2</accession>
<evidence type="ECO:0000256" key="2">
    <source>
        <dbReference type="ARBA" id="ARBA00022475"/>
    </source>
</evidence>
<evidence type="ECO:0000256" key="12">
    <source>
        <dbReference type="SAM" id="Coils"/>
    </source>
</evidence>
<dbReference type="AlphaFoldDB" id="A0A1H3FYL2"/>
<evidence type="ECO:0000259" key="13">
    <source>
        <dbReference type="PROSITE" id="PS50198"/>
    </source>
</evidence>
<feature type="domain" description="PpiC" evidence="13">
    <location>
        <begin position="263"/>
        <end position="366"/>
    </location>
</feature>
<protein>
    <recommendedName>
        <fullName evidence="9">Periplasmic chaperone PpiD</fullName>
    </recommendedName>
    <alternativeName>
        <fullName evidence="10">Periplasmic folding chaperone</fullName>
    </alternativeName>
</protein>
<sequence length="628" mass="72026">MFDFVNRRKTIVQIVLLIAVLPFMFWGVQSYRSESDTAYVAVVDGEEISRREYEQALRNQQENLRNMLGEDFDIKLMDDPEMRRAVLENLIQKRILRHEAGNVGLTVLDSRLAAEIQNIAFFQEDGKFSYQRYQDLLQRQGMTPAIFEARLVSEIMEQQLLEGVTRSVVVPEIVARNVLSLSETQYEINRILISPEQYVAQVEPDEAAIQDYYDSHYRDFMLPERVRVEYVVLSLEQLAQQEQVSEQAIQAYFEEHRAEFEQPEERRASHILFTVPADASEEEKAAVKARAEQVLEQVQQEPDQLPELAAELSQDPGSAKMGGDLGFFSRGLMVKAFEDEVFQMELDEIRGLVETPFGFHIVKLTAIREADTADFEDVRDHVEQQLKYQKVAERFGELAEDFSNIVYEQSDTLQLAAEMFNLPIQQSDWLDRKSKEPELIANERMLQAIFSESAIRDRFNTEAVEVKADTIVAARVLEHRPASAQSIELVREQILTRLQTQLAAEIAVKEGSEQLARLQSGEADETIDWGESVKVSYAQMQGVDVETLRLLAQTESSQLPAYTGAPARQGGFDLIRINQVTAPKSEHDASKYDAFLKQLQQVRGQEELMAYLNGLRQRYEVRIREESF</sequence>
<keyword evidence="4" id="KW-0812">Transmembrane</keyword>
<evidence type="ECO:0000256" key="6">
    <source>
        <dbReference type="ARBA" id="ARBA00023136"/>
    </source>
</evidence>
<dbReference type="InterPro" id="IPR046357">
    <property type="entry name" value="PPIase_dom_sf"/>
</dbReference>
<dbReference type="Pfam" id="PF00639">
    <property type="entry name" value="Rotamase"/>
    <property type="match status" value="1"/>
</dbReference>
<dbReference type="InterPro" id="IPR052029">
    <property type="entry name" value="PpiD_chaperone"/>
</dbReference>
<organism evidence="14 15">
    <name type="scientific">Nitrosomonas halophila</name>
    <dbReference type="NCBI Taxonomy" id="44576"/>
    <lineage>
        <taxon>Bacteria</taxon>
        <taxon>Pseudomonadati</taxon>
        <taxon>Pseudomonadota</taxon>
        <taxon>Betaproteobacteria</taxon>
        <taxon>Nitrosomonadales</taxon>
        <taxon>Nitrosomonadaceae</taxon>
        <taxon>Nitrosomonas</taxon>
    </lineage>
</organism>
<dbReference type="PROSITE" id="PS50198">
    <property type="entry name" value="PPIC_PPIASE_2"/>
    <property type="match status" value="1"/>
</dbReference>
<keyword evidence="7" id="KW-0143">Chaperone</keyword>
<evidence type="ECO:0000256" key="8">
    <source>
        <dbReference type="ARBA" id="ARBA00038408"/>
    </source>
</evidence>
<proteinExistence type="inferred from homology"/>
<dbReference type="PANTHER" id="PTHR47529">
    <property type="entry name" value="PEPTIDYL-PROLYL CIS-TRANS ISOMERASE D"/>
    <property type="match status" value="1"/>
</dbReference>
<dbReference type="InterPro" id="IPR000297">
    <property type="entry name" value="PPIase_PpiC"/>
</dbReference>
<keyword evidence="11" id="KW-0697">Rotamase</keyword>
<evidence type="ECO:0000256" key="1">
    <source>
        <dbReference type="ARBA" id="ARBA00004382"/>
    </source>
</evidence>
<reference evidence="14 15" key="1">
    <citation type="submission" date="2016-10" db="EMBL/GenBank/DDBJ databases">
        <authorList>
            <person name="de Groot N.N."/>
        </authorList>
    </citation>
    <scope>NUCLEOTIDE SEQUENCE [LARGE SCALE GENOMIC DNA]</scope>
    <source>
        <strain evidence="14 15">Nm1</strain>
    </source>
</reference>
<comment type="subcellular location">
    <subcellularLocation>
        <location evidence="1">Cell inner membrane</location>
        <topology evidence="1">Single-pass type II membrane protein</topology>
        <orientation evidence="1">Periplasmic side</orientation>
    </subcellularLocation>
</comment>
<dbReference type="Gene3D" id="3.10.50.40">
    <property type="match status" value="1"/>
</dbReference>
<dbReference type="Proteomes" id="UP000198640">
    <property type="component" value="Unassembled WGS sequence"/>
</dbReference>
<keyword evidence="6" id="KW-0472">Membrane</keyword>
<dbReference type="Gene3D" id="1.10.4030.10">
    <property type="entry name" value="Porin chaperone SurA, peptide-binding domain"/>
    <property type="match status" value="1"/>
</dbReference>
<dbReference type="SUPFAM" id="SSF54534">
    <property type="entry name" value="FKBP-like"/>
    <property type="match status" value="1"/>
</dbReference>
<gene>
    <name evidence="14" type="ORF">SAMN05421881_101354</name>
</gene>
<dbReference type="EMBL" id="FNOY01000013">
    <property type="protein sequence ID" value="SDX95925.1"/>
    <property type="molecule type" value="Genomic_DNA"/>
</dbReference>
<keyword evidence="5" id="KW-1133">Transmembrane helix</keyword>
<dbReference type="Pfam" id="PF13624">
    <property type="entry name" value="SurA_N_3"/>
    <property type="match status" value="1"/>
</dbReference>
<keyword evidence="15" id="KW-1185">Reference proteome</keyword>
<dbReference type="GO" id="GO:0003755">
    <property type="term" value="F:peptidyl-prolyl cis-trans isomerase activity"/>
    <property type="evidence" value="ECO:0007669"/>
    <property type="project" value="UniProtKB-KW"/>
</dbReference>
<evidence type="ECO:0000313" key="15">
    <source>
        <dbReference type="Proteomes" id="UP000198640"/>
    </source>
</evidence>
<evidence type="ECO:0000256" key="4">
    <source>
        <dbReference type="ARBA" id="ARBA00022692"/>
    </source>
</evidence>
<keyword evidence="11 14" id="KW-0413">Isomerase</keyword>
<keyword evidence="2" id="KW-1003">Cell membrane</keyword>
<keyword evidence="12" id="KW-0175">Coiled coil</keyword>
<dbReference type="PANTHER" id="PTHR47529:SF1">
    <property type="entry name" value="PERIPLASMIC CHAPERONE PPID"/>
    <property type="match status" value="1"/>
</dbReference>
<comment type="similarity">
    <text evidence="8">Belongs to the PpiD chaperone family.</text>
</comment>
<evidence type="ECO:0000256" key="11">
    <source>
        <dbReference type="PROSITE-ProRule" id="PRU00278"/>
    </source>
</evidence>
<dbReference type="OrthoDB" id="9812372at2"/>
<dbReference type="InterPro" id="IPR027304">
    <property type="entry name" value="Trigger_fact/SurA_dom_sf"/>
</dbReference>
<evidence type="ECO:0000256" key="5">
    <source>
        <dbReference type="ARBA" id="ARBA00022989"/>
    </source>
</evidence>
<evidence type="ECO:0000256" key="9">
    <source>
        <dbReference type="ARBA" id="ARBA00040743"/>
    </source>
</evidence>